<keyword evidence="3" id="KW-0812">Transmembrane</keyword>
<protein>
    <submittedName>
        <fullName evidence="6">Uncharacterized protein</fullName>
    </submittedName>
</protein>
<keyword evidence="7" id="KW-1185">Reference proteome</keyword>
<dbReference type="PANTHER" id="PTHR21659:SF57">
    <property type="entry name" value="PLASMA MEMBRANE PROTEOLIPID 31"/>
    <property type="match status" value="1"/>
</dbReference>
<dbReference type="STRING" id="61424.A0A2T9YLX5"/>
<dbReference type="OrthoDB" id="2802411at2759"/>
<dbReference type="Pfam" id="PF01679">
    <property type="entry name" value="Pmp3"/>
    <property type="match status" value="1"/>
</dbReference>
<comment type="caution">
    <text evidence="6">The sequence shown here is derived from an EMBL/GenBank/DDBJ whole genome shotgun (WGS) entry which is preliminary data.</text>
</comment>
<evidence type="ECO:0000256" key="1">
    <source>
        <dbReference type="ARBA" id="ARBA00004370"/>
    </source>
</evidence>
<dbReference type="PANTHER" id="PTHR21659">
    <property type="entry name" value="HYDROPHOBIC PROTEIN RCI2 LOW TEMPERATURE AND SALT RESPONSIVE PROTEIN LTI6 -RELATED"/>
    <property type="match status" value="1"/>
</dbReference>
<reference evidence="6 7" key="1">
    <citation type="journal article" date="2018" name="MBio">
        <title>Comparative Genomics Reveals the Core Gene Toolbox for the Fungus-Insect Symbiosis.</title>
        <authorList>
            <person name="Wang Y."/>
            <person name="Stata M."/>
            <person name="Wang W."/>
            <person name="Stajich J.E."/>
            <person name="White M.M."/>
            <person name="Moncalvo J.M."/>
        </authorList>
    </citation>
    <scope>NUCLEOTIDE SEQUENCE [LARGE SCALE GENOMIC DNA]</scope>
    <source>
        <strain evidence="6 7">AUS-77-4</strain>
    </source>
</reference>
<name>A0A2T9YLX5_9FUNG</name>
<dbReference type="InterPro" id="IPR000612">
    <property type="entry name" value="PMP3"/>
</dbReference>
<evidence type="ECO:0000313" key="7">
    <source>
        <dbReference type="Proteomes" id="UP000245699"/>
    </source>
</evidence>
<dbReference type="EMBL" id="MBFT01000326">
    <property type="protein sequence ID" value="PVU93338.1"/>
    <property type="molecule type" value="Genomic_DNA"/>
</dbReference>
<evidence type="ECO:0000256" key="4">
    <source>
        <dbReference type="ARBA" id="ARBA00022989"/>
    </source>
</evidence>
<keyword evidence="5" id="KW-0472">Membrane</keyword>
<keyword evidence="4" id="KW-1133">Transmembrane helix</keyword>
<dbReference type="GO" id="GO:0016020">
    <property type="term" value="C:membrane"/>
    <property type="evidence" value="ECO:0007669"/>
    <property type="project" value="UniProtKB-SubCell"/>
</dbReference>
<sequence>MSSCLPIVATAIFPPAGVIIKRGCNAQVLVNIALTSLFYFPGLIHGCYIVGKYNAEDALNQKISESLASTPETQIIITVPEGVKINSSGNYTQQIVSNQVIEADESTLLLKNENNFKINQNISQTNQDNKLVIKVTN</sequence>
<dbReference type="AlphaFoldDB" id="A0A2T9YLX5"/>
<organism evidence="6 7">
    <name type="scientific">Furculomyces boomerangus</name>
    <dbReference type="NCBI Taxonomy" id="61424"/>
    <lineage>
        <taxon>Eukaryota</taxon>
        <taxon>Fungi</taxon>
        <taxon>Fungi incertae sedis</taxon>
        <taxon>Zoopagomycota</taxon>
        <taxon>Kickxellomycotina</taxon>
        <taxon>Harpellomycetes</taxon>
        <taxon>Harpellales</taxon>
        <taxon>Harpellaceae</taxon>
        <taxon>Furculomyces</taxon>
    </lineage>
</organism>
<proteinExistence type="inferred from homology"/>
<dbReference type="Proteomes" id="UP000245699">
    <property type="component" value="Unassembled WGS sequence"/>
</dbReference>
<comment type="subcellular location">
    <subcellularLocation>
        <location evidence="1">Membrane</location>
    </subcellularLocation>
</comment>
<evidence type="ECO:0000256" key="5">
    <source>
        <dbReference type="ARBA" id="ARBA00023136"/>
    </source>
</evidence>
<comment type="similarity">
    <text evidence="2">Belongs to the UPF0057 (PMP3) family.</text>
</comment>
<accession>A0A2T9YLX5</accession>
<evidence type="ECO:0000256" key="3">
    <source>
        <dbReference type="ARBA" id="ARBA00022692"/>
    </source>
</evidence>
<evidence type="ECO:0000313" key="6">
    <source>
        <dbReference type="EMBL" id="PVU93338.1"/>
    </source>
</evidence>
<evidence type="ECO:0000256" key="2">
    <source>
        <dbReference type="ARBA" id="ARBA00009530"/>
    </source>
</evidence>
<gene>
    <name evidence="6" type="ORF">BB559_003324</name>
</gene>